<reference evidence="2" key="3">
    <citation type="submission" date="2025-09" db="UniProtKB">
        <authorList>
            <consortium name="Ensembl"/>
        </authorList>
    </citation>
    <scope>IDENTIFICATION</scope>
</reference>
<protein>
    <submittedName>
        <fullName evidence="2">Uncharacterized protein</fullName>
    </submittedName>
</protein>
<organism evidence="2 3">
    <name type="scientific">Ciona savignyi</name>
    <name type="common">Pacific transparent sea squirt</name>
    <dbReference type="NCBI Taxonomy" id="51511"/>
    <lineage>
        <taxon>Eukaryota</taxon>
        <taxon>Metazoa</taxon>
        <taxon>Chordata</taxon>
        <taxon>Tunicata</taxon>
        <taxon>Ascidiacea</taxon>
        <taxon>Phlebobranchia</taxon>
        <taxon>Cionidae</taxon>
        <taxon>Ciona</taxon>
    </lineage>
</organism>
<sequence>MRPTTTRTTTPPQTPGFGQRRVPINTYQLSGEISLGPAVSTVSKRYVSVHFDCIVEASFWNARLIRSHNHENGRQKRHSAIHYDLMQEQMSQVSSGKIYFTATYSQPCNIISSPPIATITMEE</sequence>
<reference evidence="3" key="1">
    <citation type="submission" date="2003-08" db="EMBL/GenBank/DDBJ databases">
        <authorList>
            <person name="Birren B."/>
            <person name="Nusbaum C."/>
            <person name="Abebe A."/>
            <person name="Abouelleil A."/>
            <person name="Adekoya E."/>
            <person name="Ait-zahra M."/>
            <person name="Allen N."/>
            <person name="Allen T."/>
            <person name="An P."/>
            <person name="Anderson M."/>
            <person name="Anderson S."/>
            <person name="Arachchi H."/>
            <person name="Armbruster J."/>
            <person name="Bachantsang P."/>
            <person name="Baldwin J."/>
            <person name="Barry A."/>
            <person name="Bayul T."/>
            <person name="Blitshsteyn B."/>
            <person name="Bloom T."/>
            <person name="Blye J."/>
            <person name="Boguslavskiy L."/>
            <person name="Borowsky M."/>
            <person name="Boukhgalter B."/>
            <person name="Brunache A."/>
            <person name="Butler J."/>
            <person name="Calixte N."/>
            <person name="Calvo S."/>
            <person name="Camarata J."/>
            <person name="Campo K."/>
            <person name="Chang J."/>
            <person name="Cheshatsang Y."/>
            <person name="Citroen M."/>
            <person name="Collymore A."/>
            <person name="Considine T."/>
            <person name="Cook A."/>
            <person name="Cooke P."/>
            <person name="Corum B."/>
            <person name="Cuomo C."/>
            <person name="David R."/>
            <person name="Dawoe T."/>
            <person name="Degray S."/>
            <person name="Dodge S."/>
            <person name="Dooley K."/>
            <person name="Dorje P."/>
            <person name="Dorjee K."/>
            <person name="Dorris L."/>
            <person name="Duffey N."/>
            <person name="Dupes A."/>
            <person name="Elkins T."/>
            <person name="Engels R."/>
            <person name="Erickson J."/>
            <person name="Farina A."/>
            <person name="Faro S."/>
            <person name="Ferreira P."/>
            <person name="Fischer H."/>
            <person name="Fitzgerald M."/>
            <person name="Foley K."/>
            <person name="Gage D."/>
            <person name="Galagan J."/>
            <person name="Gearin G."/>
            <person name="Gnerre S."/>
            <person name="Gnirke A."/>
            <person name="Goyette A."/>
            <person name="Graham J."/>
            <person name="Grandbois E."/>
            <person name="Gyaltsen K."/>
            <person name="Hafez N."/>
            <person name="Hagopian D."/>
            <person name="Hagos B."/>
            <person name="Hall J."/>
            <person name="Hatcher B."/>
            <person name="Heller A."/>
            <person name="Higgins H."/>
            <person name="Honan T."/>
            <person name="Horn A."/>
            <person name="Houde N."/>
            <person name="Hughes L."/>
            <person name="Hulme W."/>
            <person name="Husby E."/>
            <person name="Iliev I."/>
            <person name="Jaffe D."/>
            <person name="Jones C."/>
            <person name="Kamal M."/>
            <person name="Kamat A."/>
            <person name="Kamvysselis M."/>
            <person name="Karlsson E."/>
            <person name="Kells C."/>
            <person name="Kieu A."/>
            <person name="Kisner P."/>
            <person name="Kodira C."/>
            <person name="Kulbokas E."/>
            <person name="Labutti K."/>
            <person name="Lama D."/>
            <person name="Landers T."/>
            <person name="Leger J."/>
            <person name="Levine S."/>
            <person name="Lewis D."/>
            <person name="Lewis T."/>
            <person name="Lindblad-toh K."/>
            <person name="Liu X."/>
            <person name="Lokyitsang T."/>
            <person name="Lokyitsang Y."/>
            <person name="Lucien O."/>
            <person name="Lui A."/>
            <person name="Ma L.J."/>
            <person name="Mabbitt R."/>
            <person name="Macdonald J."/>
            <person name="Maclean C."/>
            <person name="Major J."/>
            <person name="Manning J."/>
            <person name="Marabella R."/>
            <person name="Maru K."/>
            <person name="Matthews C."/>
            <person name="Mauceli E."/>
            <person name="Mccarthy M."/>
            <person name="Mcdonough S."/>
            <person name="Mcghee T."/>
            <person name="Meldrim J."/>
            <person name="Meneus L."/>
            <person name="Mesirov J."/>
            <person name="Mihalev A."/>
            <person name="Mihova T."/>
            <person name="Mikkelsen T."/>
            <person name="Mlenga V."/>
            <person name="Moru K."/>
            <person name="Mozes J."/>
            <person name="Mulrain L."/>
            <person name="Munson G."/>
            <person name="Naylor J."/>
            <person name="Newes C."/>
            <person name="Nguyen C."/>
            <person name="Nguyen N."/>
            <person name="Nguyen T."/>
            <person name="Nicol R."/>
            <person name="Nielsen C."/>
            <person name="Nizzari M."/>
            <person name="Norbu C."/>
            <person name="Norbu N."/>
            <person name="O'donnell P."/>
            <person name="Okoawo O."/>
            <person name="O'leary S."/>
            <person name="Omotosho B."/>
            <person name="O'neill K."/>
            <person name="Osman S."/>
            <person name="Parker S."/>
            <person name="Perrin D."/>
            <person name="Phunkhang P."/>
            <person name="Piqani B."/>
            <person name="Purcell S."/>
            <person name="Rachupka T."/>
            <person name="Ramasamy U."/>
            <person name="Rameau R."/>
            <person name="Ray V."/>
            <person name="Raymond C."/>
            <person name="Retta R."/>
            <person name="Richardson S."/>
            <person name="Rise C."/>
            <person name="Rodriguez J."/>
            <person name="Rogers J."/>
            <person name="Rogov P."/>
            <person name="Rutman M."/>
            <person name="Schupbach R."/>
            <person name="Seaman C."/>
            <person name="Settipalli S."/>
            <person name="Sharpe T."/>
            <person name="Sheridan J."/>
            <person name="Sherpa N."/>
            <person name="Shi J."/>
            <person name="Smirnov S."/>
            <person name="Smith C."/>
            <person name="Sougnez C."/>
            <person name="Spencer B."/>
            <person name="Stalker J."/>
            <person name="Stange-thomann N."/>
            <person name="Stavropoulos S."/>
            <person name="Stetson K."/>
            <person name="Stone C."/>
            <person name="Stone S."/>
            <person name="Stubbs M."/>
            <person name="Talamas J."/>
            <person name="Tchuinga P."/>
            <person name="Tenzing P."/>
            <person name="Tesfaye S."/>
            <person name="Theodore J."/>
            <person name="Thoulutsang Y."/>
            <person name="Topham K."/>
            <person name="Towey S."/>
            <person name="Tsamla T."/>
            <person name="Tsomo N."/>
            <person name="Vallee D."/>
            <person name="Vassiliev H."/>
            <person name="Venkataraman V."/>
            <person name="Vinson J."/>
            <person name="Vo A."/>
            <person name="Wade C."/>
            <person name="Wang S."/>
            <person name="Wangchuk T."/>
            <person name="Wangdi T."/>
            <person name="Whittaker C."/>
            <person name="Wilkinson J."/>
            <person name="Wu Y."/>
            <person name="Wyman D."/>
            <person name="Yadav S."/>
            <person name="Yang S."/>
            <person name="Yang X."/>
            <person name="Yeager S."/>
            <person name="Yee E."/>
            <person name="Young G."/>
            <person name="Zainoun J."/>
            <person name="Zembeck L."/>
            <person name="Zimmer A."/>
            <person name="Zody M."/>
            <person name="Lander E."/>
        </authorList>
    </citation>
    <scope>NUCLEOTIDE SEQUENCE [LARGE SCALE GENOMIC DNA]</scope>
</reference>
<name>H2ZKW9_CIOSA</name>
<accession>H2ZKW9</accession>
<dbReference type="Proteomes" id="UP000007875">
    <property type="component" value="Unassembled WGS sequence"/>
</dbReference>
<dbReference type="InParanoid" id="H2ZKW9"/>
<dbReference type="GeneTree" id="ENSGT00660000096636"/>
<keyword evidence="3" id="KW-1185">Reference proteome</keyword>
<dbReference type="Ensembl" id="ENSCSAVT00000018433.1">
    <property type="protein sequence ID" value="ENSCSAVP00000018235.1"/>
    <property type="gene ID" value="ENSCSAVG00000010722.1"/>
</dbReference>
<feature type="region of interest" description="Disordered" evidence="1">
    <location>
        <begin position="1"/>
        <end position="21"/>
    </location>
</feature>
<reference evidence="2" key="2">
    <citation type="submission" date="2025-08" db="UniProtKB">
        <authorList>
            <consortium name="Ensembl"/>
        </authorList>
    </citation>
    <scope>IDENTIFICATION</scope>
</reference>
<feature type="compositionally biased region" description="Low complexity" evidence="1">
    <location>
        <begin position="1"/>
        <end position="11"/>
    </location>
</feature>
<dbReference type="HOGENOM" id="CLU_2014443_0_0_1"/>
<evidence type="ECO:0000313" key="3">
    <source>
        <dbReference type="Proteomes" id="UP000007875"/>
    </source>
</evidence>
<proteinExistence type="predicted"/>
<dbReference type="AlphaFoldDB" id="H2ZKW9"/>
<evidence type="ECO:0000313" key="2">
    <source>
        <dbReference type="Ensembl" id="ENSCSAVP00000018235.1"/>
    </source>
</evidence>
<evidence type="ECO:0000256" key="1">
    <source>
        <dbReference type="SAM" id="MobiDB-lite"/>
    </source>
</evidence>